<dbReference type="NCBIfam" id="NF010189">
    <property type="entry name" value="PRK13668.1"/>
    <property type="match status" value="1"/>
</dbReference>
<evidence type="ECO:0000313" key="3">
    <source>
        <dbReference type="Proteomes" id="UP000246800"/>
    </source>
</evidence>
<dbReference type="eggNOG" id="COG4848">
    <property type="taxonomic scope" value="Bacteria"/>
</dbReference>
<reference evidence="1 4" key="2">
    <citation type="submission" date="2018-11" db="EMBL/GenBank/DDBJ databases">
        <authorList>
            <consortium name="Veterinary Laboratory Investigation and Response Network"/>
        </authorList>
    </citation>
    <scope>NUCLEOTIDE SEQUENCE [LARGE SCALE GENOMIC DNA]</scope>
    <source>
        <strain evidence="1 4">SPSE-18-VL-LA-PA-Ryan-0021</strain>
    </source>
</reference>
<sequence>MNVFKMRDLIKSRLTHLEVDYQFNRDEESLRIYRQDNHKGITVKLSPVVAKYNKGQEKIVDEIIYYVEETIQQMKDESHKTLDEIRVMPVIRATSFDQQTKEGKAFITEPHTAETRVYYALDLGKSYRLIDEDLMQSLNLSQQQLKEMAMFNVRKLNNSFTTDEVKGNIFYFINKNDGYDASRIMNAKLLAEFEERCEGEMLVAVPHQDVLLIADIRNKTGYDIMAHMTMDFFAKGLVPITSLSFAYENGHFEPIFILGKNNKQKPNENPNVVHHLRATKDINNNNEE</sequence>
<dbReference type="RefSeq" id="WP_014613625.1">
    <property type="nucleotide sequence ID" value="NZ_BAAFHP010000009.1"/>
</dbReference>
<dbReference type="InterPro" id="IPR010838">
    <property type="entry name" value="DUF1444"/>
</dbReference>
<protein>
    <submittedName>
        <fullName evidence="2">DUF1444 domain-containing protein</fullName>
    </submittedName>
</protein>
<dbReference type="EMBL" id="QEIT01000053">
    <property type="protein sequence ID" value="PWZ73931.1"/>
    <property type="molecule type" value="Genomic_DNA"/>
</dbReference>
<evidence type="ECO:0000313" key="4">
    <source>
        <dbReference type="Proteomes" id="UP000600220"/>
    </source>
</evidence>
<dbReference type="Proteomes" id="UP000246800">
    <property type="component" value="Unassembled WGS sequence"/>
</dbReference>
<name>A0A166SU72_STAPS</name>
<accession>A0A166SU72</accession>
<evidence type="ECO:0000313" key="2">
    <source>
        <dbReference type="EMBL" id="PWZ73931.1"/>
    </source>
</evidence>
<dbReference type="Pfam" id="PF07285">
    <property type="entry name" value="DUF1444"/>
    <property type="match status" value="1"/>
</dbReference>
<proteinExistence type="predicted"/>
<organism evidence="2 3">
    <name type="scientific">Staphylococcus pseudintermedius</name>
    <dbReference type="NCBI Taxonomy" id="283734"/>
    <lineage>
        <taxon>Bacteria</taxon>
        <taxon>Bacillati</taxon>
        <taxon>Bacillota</taxon>
        <taxon>Bacilli</taxon>
        <taxon>Bacillales</taxon>
        <taxon>Staphylococcaceae</taxon>
        <taxon>Staphylococcus</taxon>
        <taxon>Staphylococcus intermedius group</taxon>
    </lineage>
</organism>
<dbReference type="AlphaFoldDB" id="A0A166SU72"/>
<reference evidence="2 3" key="1">
    <citation type="journal article" date="2018" name="Vet. Microbiol.">
        <title>Clonal diversity and geographic distribution of methicillin-resistant Staphylococcus pseudintermedius from Australian animals: Discovery of novel sequence types.</title>
        <authorList>
            <person name="Worthing K.A."/>
            <person name="Abraham S."/>
            <person name="Coombs G.W."/>
            <person name="Pang S."/>
            <person name="Saputra S."/>
            <person name="Jordan D."/>
            <person name="Trott D.J."/>
            <person name="Norris J.M."/>
        </authorList>
    </citation>
    <scope>NUCLEOTIDE SEQUENCE [LARGE SCALE GENOMIC DNA]</scope>
    <source>
        <strain evidence="2 3">ST525 1</strain>
    </source>
</reference>
<dbReference type="PIRSF" id="PIRSF012562">
    <property type="entry name" value="UCP012562"/>
    <property type="match status" value="1"/>
</dbReference>
<keyword evidence="4" id="KW-1185">Reference proteome</keyword>
<dbReference type="EMBL" id="AAXKXX010000008">
    <property type="protein sequence ID" value="EGQ4384860.1"/>
    <property type="molecule type" value="Genomic_DNA"/>
</dbReference>
<gene>
    <name evidence="2" type="ORF">DD902_09785</name>
    <name evidence="1" type="ORF">EGV54_07095</name>
</gene>
<comment type="caution">
    <text evidence="2">The sequence shown here is derived from an EMBL/GenBank/DDBJ whole genome shotgun (WGS) entry which is preliminary data.</text>
</comment>
<evidence type="ECO:0000313" key="1">
    <source>
        <dbReference type="EMBL" id="EGQ4384860.1"/>
    </source>
</evidence>
<dbReference type="Proteomes" id="UP000600220">
    <property type="component" value="Unassembled WGS sequence"/>
</dbReference>